<gene>
    <name evidence="1" type="ORF">J0383_01865</name>
</gene>
<evidence type="ECO:0000313" key="2">
    <source>
        <dbReference type="Proteomes" id="UP000663440"/>
    </source>
</evidence>
<dbReference type="Proteomes" id="UP000663440">
    <property type="component" value="Chromosome"/>
</dbReference>
<name>A0ABX7QFV8_9FLAO</name>
<dbReference type="RefSeq" id="WP_207296761.1">
    <property type="nucleotide sequence ID" value="NZ_CP071448.1"/>
</dbReference>
<keyword evidence="2" id="KW-1185">Reference proteome</keyword>
<protein>
    <submittedName>
        <fullName evidence="1">Uncharacterized protein</fullName>
    </submittedName>
</protein>
<proteinExistence type="predicted"/>
<organism evidence="1 2">
    <name type="scientific">Flavobacterium endoglycinae</name>
    <dbReference type="NCBI Taxonomy" id="2816357"/>
    <lineage>
        <taxon>Bacteria</taxon>
        <taxon>Pseudomonadati</taxon>
        <taxon>Bacteroidota</taxon>
        <taxon>Flavobacteriia</taxon>
        <taxon>Flavobacteriales</taxon>
        <taxon>Flavobacteriaceae</taxon>
        <taxon>Flavobacterium</taxon>
    </lineage>
</organism>
<reference evidence="1 2" key="1">
    <citation type="submission" date="2021-03" db="EMBL/GenBank/DDBJ databases">
        <title>Flavobacterium kribbensis sp. nov, an endophytic bacteria, isolated from soybean.</title>
        <authorList>
            <person name="Lee J."/>
            <person name="Seo J."/>
        </authorList>
    </citation>
    <scope>NUCLEOTIDE SEQUENCE [LARGE SCALE GENOMIC DNA]</scope>
    <source>
        <strain evidence="1 2">BB8</strain>
    </source>
</reference>
<accession>A0ABX7QFV8</accession>
<sequence length="128" mass="14965">MATKAHNFELTIDSLAKIEPILPKLKNSVVSTQIIRWLENFNSEDVELAKDLLMVFEYIPFNEFMYRLNDQLKKNLDDIPRGEKILIVPFGKFGKSATLVTYPLKNTPEYAKRLDDCTFLQMRRTHLD</sequence>
<evidence type="ECO:0000313" key="1">
    <source>
        <dbReference type="EMBL" id="QSW89575.1"/>
    </source>
</evidence>
<dbReference type="EMBL" id="CP071448">
    <property type="protein sequence ID" value="QSW89575.1"/>
    <property type="molecule type" value="Genomic_DNA"/>
</dbReference>